<feature type="compositionally biased region" description="Basic and acidic residues" evidence="1">
    <location>
        <begin position="23"/>
        <end position="61"/>
    </location>
</feature>
<dbReference type="EnsemblProtists" id="EKX30786">
    <property type="protein sequence ID" value="EKX30786"/>
    <property type="gene ID" value="GUITHDRAFT_122999"/>
</dbReference>
<reference evidence="3" key="3">
    <citation type="submission" date="2016-03" db="UniProtKB">
        <authorList>
            <consortium name="EnsemblProtists"/>
        </authorList>
    </citation>
    <scope>IDENTIFICATION</scope>
</reference>
<dbReference type="GeneID" id="17287506"/>
<gene>
    <name evidence="2" type="ORF">GUITHDRAFT_122999</name>
</gene>
<sequence>ALLLRDSAHLVADYGKGKSCTGKLKEPSEKTKDRRQLEQDEHSTVDVRGAKGAKRAEKMYDNDEPSSSSHRRHASHSGALTSGKVKMIMAGLCGVLLVLLGKSWEGLGFPCGKETLDPSRST</sequence>
<evidence type="ECO:0000313" key="2">
    <source>
        <dbReference type="EMBL" id="EKX30786.1"/>
    </source>
</evidence>
<proteinExistence type="predicted"/>
<protein>
    <submittedName>
        <fullName evidence="2 3">Uncharacterized protein</fullName>
    </submittedName>
</protein>
<evidence type="ECO:0000313" key="4">
    <source>
        <dbReference type="Proteomes" id="UP000011087"/>
    </source>
</evidence>
<organism evidence="2">
    <name type="scientific">Guillardia theta (strain CCMP2712)</name>
    <name type="common">Cryptophyte</name>
    <dbReference type="NCBI Taxonomy" id="905079"/>
    <lineage>
        <taxon>Eukaryota</taxon>
        <taxon>Cryptophyceae</taxon>
        <taxon>Pyrenomonadales</taxon>
        <taxon>Geminigeraceae</taxon>
        <taxon>Guillardia</taxon>
    </lineage>
</organism>
<dbReference type="AlphaFoldDB" id="L1I3L5"/>
<dbReference type="HOGENOM" id="CLU_2032708_0_0_1"/>
<name>L1I3L5_GUITC</name>
<evidence type="ECO:0000313" key="3">
    <source>
        <dbReference type="EnsemblProtists" id="EKX30786"/>
    </source>
</evidence>
<dbReference type="Proteomes" id="UP000011087">
    <property type="component" value="Unassembled WGS sequence"/>
</dbReference>
<dbReference type="EMBL" id="JH993554">
    <property type="protein sequence ID" value="EKX30786.1"/>
    <property type="molecule type" value="Genomic_DNA"/>
</dbReference>
<reference evidence="2 4" key="1">
    <citation type="journal article" date="2012" name="Nature">
        <title>Algal genomes reveal evolutionary mosaicism and the fate of nucleomorphs.</title>
        <authorList>
            <consortium name="DOE Joint Genome Institute"/>
            <person name="Curtis B.A."/>
            <person name="Tanifuji G."/>
            <person name="Burki F."/>
            <person name="Gruber A."/>
            <person name="Irimia M."/>
            <person name="Maruyama S."/>
            <person name="Arias M.C."/>
            <person name="Ball S.G."/>
            <person name="Gile G.H."/>
            <person name="Hirakawa Y."/>
            <person name="Hopkins J.F."/>
            <person name="Kuo A."/>
            <person name="Rensing S.A."/>
            <person name="Schmutz J."/>
            <person name="Symeonidi A."/>
            <person name="Elias M."/>
            <person name="Eveleigh R.J."/>
            <person name="Herman E.K."/>
            <person name="Klute M.J."/>
            <person name="Nakayama T."/>
            <person name="Obornik M."/>
            <person name="Reyes-Prieto A."/>
            <person name="Armbrust E.V."/>
            <person name="Aves S.J."/>
            <person name="Beiko R.G."/>
            <person name="Coutinho P."/>
            <person name="Dacks J.B."/>
            <person name="Durnford D.G."/>
            <person name="Fast N.M."/>
            <person name="Green B.R."/>
            <person name="Grisdale C.J."/>
            <person name="Hempel F."/>
            <person name="Henrissat B."/>
            <person name="Hoppner M.P."/>
            <person name="Ishida K."/>
            <person name="Kim E."/>
            <person name="Koreny L."/>
            <person name="Kroth P.G."/>
            <person name="Liu Y."/>
            <person name="Malik S.B."/>
            <person name="Maier U.G."/>
            <person name="McRose D."/>
            <person name="Mock T."/>
            <person name="Neilson J.A."/>
            <person name="Onodera N.T."/>
            <person name="Poole A.M."/>
            <person name="Pritham E.J."/>
            <person name="Richards T.A."/>
            <person name="Rocap G."/>
            <person name="Roy S.W."/>
            <person name="Sarai C."/>
            <person name="Schaack S."/>
            <person name="Shirato S."/>
            <person name="Slamovits C.H."/>
            <person name="Spencer D.F."/>
            <person name="Suzuki S."/>
            <person name="Worden A.Z."/>
            <person name="Zauner S."/>
            <person name="Barry K."/>
            <person name="Bell C."/>
            <person name="Bharti A.K."/>
            <person name="Crow J.A."/>
            <person name="Grimwood J."/>
            <person name="Kramer R."/>
            <person name="Lindquist E."/>
            <person name="Lucas S."/>
            <person name="Salamov A."/>
            <person name="McFadden G.I."/>
            <person name="Lane C.E."/>
            <person name="Keeling P.J."/>
            <person name="Gray M.W."/>
            <person name="Grigoriev I.V."/>
            <person name="Archibald J.M."/>
        </authorList>
    </citation>
    <scope>NUCLEOTIDE SEQUENCE</scope>
    <source>
        <strain evidence="2 4">CCMP2712</strain>
    </source>
</reference>
<dbReference type="KEGG" id="gtt:GUITHDRAFT_122999"/>
<reference evidence="4" key="2">
    <citation type="submission" date="2012-11" db="EMBL/GenBank/DDBJ databases">
        <authorList>
            <person name="Kuo A."/>
            <person name="Curtis B.A."/>
            <person name="Tanifuji G."/>
            <person name="Burki F."/>
            <person name="Gruber A."/>
            <person name="Irimia M."/>
            <person name="Maruyama S."/>
            <person name="Arias M.C."/>
            <person name="Ball S.G."/>
            <person name="Gile G.H."/>
            <person name="Hirakawa Y."/>
            <person name="Hopkins J.F."/>
            <person name="Rensing S.A."/>
            <person name="Schmutz J."/>
            <person name="Symeonidi A."/>
            <person name="Elias M."/>
            <person name="Eveleigh R.J."/>
            <person name="Herman E.K."/>
            <person name="Klute M.J."/>
            <person name="Nakayama T."/>
            <person name="Obornik M."/>
            <person name="Reyes-Prieto A."/>
            <person name="Armbrust E.V."/>
            <person name="Aves S.J."/>
            <person name="Beiko R.G."/>
            <person name="Coutinho P."/>
            <person name="Dacks J.B."/>
            <person name="Durnford D.G."/>
            <person name="Fast N.M."/>
            <person name="Green B.R."/>
            <person name="Grisdale C."/>
            <person name="Hempe F."/>
            <person name="Henrissat B."/>
            <person name="Hoppner M.P."/>
            <person name="Ishida K.-I."/>
            <person name="Kim E."/>
            <person name="Koreny L."/>
            <person name="Kroth P.G."/>
            <person name="Liu Y."/>
            <person name="Malik S.-B."/>
            <person name="Maier U.G."/>
            <person name="McRose D."/>
            <person name="Mock T."/>
            <person name="Neilson J.A."/>
            <person name="Onodera N.T."/>
            <person name="Poole A.M."/>
            <person name="Pritham E.J."/>
            <person name="Richards T.A."/>
            <person name="Rocap G."/>
            <person name="Roy S.W."/>
            <person name="Sarai C."/>
            <person name="Schaack S."/>
            <person name="Shirato S."/>
            <person name="Slamovits C.H."/>
            <person name="Spencer D.F."/>
            <person name="Suzuki S."/>
            <person name="Worden A.Z."/>
            <person name="Zauner S."/>
            <person name="Barry K."/>
            <person name="Bell C."/>
            <person name="Bharti A.K."/>
            <person name="Crow J.A."/>
            <person name="Grimwood J."/>
            <person name="Kramer R."/>
            <person name="Lindquist E."/>
            <person name="Lucas S."/>
            <person name="Salamov A."/>
            <person name="McFadden G.I."/>
            <person name="Lane C.E."/>
            <person name="Keeling P.J."/>
            <person name="Gray M.W."/>
            <person name="Grigoriev I.V."/>
            <person name="Archibald J.M."/>
        </authorList>
    </citation>
    <scope>NUCLEOTIDE SEQUENCE</scope>
    <source>
        <strain evidence="4">CCMP2712</strain>
    </source>
</reference>
<keyword evidence="4" id="KW-1185">Reference proteome</keyword>
<dbReference type="RefSeq" id="XP_005817766.1">
    <property type="nucleotide sequence ID" value="XM_005817709.1"/>
</dbReference>
<accession>L1I3L5</accession>
<feature type="non-terminal residue" evidence="2">
    <location>
        <position position="1"/>
    </location>
</feature>
<feature type="region of interest" description="Disordered" evidence="1">
    <location>
        <begin position="15"/>
        <end position="81"/>
    </location>
</feature>
<dbReference type="PaxDb" id="55529-EKX30786"/>
<evidence type="ECO:0000256" key="1">
    <source>
        <dbReference type="SAM" id="MobiDB-lite"/>
    </source>
</evidence>